<dbReference type="Proteomes" id="UP000247586">
    <property type="component" value="Chromosome"/>
</dbReference>
<sequence>MFILPSVNLDVEATVFPAGSWGERSEVFGGIHFGSTYIEQGQMPSLSHRFLFSWAKRREYQGNLGKSL</sequence>
<gene>
    <name evidence="1" type="ORF">DFR87_02380</name>
</gene>
<dbReference type="AlphaFoldDB" id="A0A2U9IRU5"/>
<keyword evidence="2" id="KW-1185">Reference proteome</keyword>
<accession>A0A2U9IRU5</accession>
<name>A0A2U9IRU5_9CREN</name>
<organism evidence="1 2">
    <name type="scientific">Metallosphaera hakonensis JCM 8857 = DSM 7519</name>
    <dbReference type="NCBI Taxonomy" id="1293036"/>
    <lineage>
        <taxon>Archaea</taxon>
        <taxon>Thermoproteota</taxon>
        <taxon>Thermoprotei</taxon>
        <taxon>Sulfolobales</taxon>
        <taxon>Sulfolobaceae</taxon>
        <taxon>Metallosphaera</taxon>
    </lineage>
</organism>
<protein>
    <submittedName>
        <fullName evidence="1">Uncharacterized protein</fullName>
    </submittedName>
</protein>
<proteinExistence type="predicted"/>
<reference evidence="1" key="1">
    <citation type="submission" date="2018-05" db="EMBL/GenBank/DDBJ databases">
        <title>Complete Genome Sequences of Extremely Thermoacidophilic, Metal-Mobilizing Type-Strain Members of the Archaeal Family Sulfolobaceae: Acidianus brierleyi DSM-1651T, Acidianus sulfidivorans DSM-18786T, Metallosphaera hakonensis DSM-7519T, and Metallosphaera prunae DSM-10039T.</title>
        <authorList>
            <person name="Counts J.A."/>
            <person name="Kelly R.M."/>
        </authorList>
    </citation>
    <scope>NUCLEOTIDE SEQUENCE [LARGE SCALE GENOMIC DNA]</scope>
    <source>
        <strain evidence="1">HO1-1</strain>
    </source>
</reference>
<evidence type="ECO:0000313" key="1">
    <source>
        <dbReference type="EMBL" id="AWR98724.1"/>
    </source>
</evidence>
<dbReference type="EMBL" id="CP029287">
    <property type="protein sequence ID" value="AWR98724.1"/>
    <property type="molecule type" value="Genomic_DNA"/>
</dbReference>
<evidence type="ECO:0000313" key="2">
    <source>
        <dbReference type="Proteomes" id="UP000247586"/>
    </source>
</evidence>